<dbReference type="EMBL" id="BMOD01000006">
    <property type="protein sequence ID" value="GGJ34842.1"/>
    <property type="molecule type" value="Genomic_DNA"/>
</dbReference>
<keyword evidence="1" id="KW-1133">Transmembrane helix</keyword>
<keyword evidence="1" id="KW-0812">Transmembrane</keyword>
<feature type="transmembrane region" description="Helical" evidence="1">
    <location>
        <begin position="50"/>
        <end position="73"/>
    </location>
</feature>
<keyword evidence="3" id="KW-1185">Reference proteome</keyword>
<gene>
    <name evidence="2" type="ORF">GCM10008938_21260</name>
</gene>
<dbReference type="Proteomes" id="UP000632222">
    <property type="component" value="Unassembled WGS sequence"/>
</dbReference>
<evidence type="ECO:0000313" key="3">
    <source>
        <dbReference type="Proteomes" id="UP000632222"/>
    </source>
</evidence>
<comment type="caution">
    <text evidence="2">The sequence shown here is derived from an EMBL/GenBank/DDBJ whole genome shotgun (WGS) entry which is preliminary data.</text>
</comment>
<feature type="transmembrane region" description="Helical" evidence="1">
    <location>
        <begin position="133"/>
        <end position="158"/>
    </location>
</feature>
<evidence type="ECO:0008006" key="4">
    <source>
        <dbReference type="Google" id="ProtNLM"/>
    </source>
</evidence>
<evidence type="ECO:0000256" key="1">
    <source>
        <dbReference type="SAM" id="Phobius"/>
    </source>
</evidence>
<accession>A0ABQ2D0K1</accession>
<evidence type="ECO:0000313" key="2">
    <source>
        <dbReference type="EMBL" id="GGJ34842.1"/>
    </source>
</evidence>
<dbReference type="RefSeq" id="WP_189002663.1">
    <property type="nucleotide sequence ID" value="NZ_BMOD01000006.1"/>
</dbReference>
<reference evidence="3" key="1">
    <citation type="journal article" date="2019" name="Int. J. Syst. Evol. Microbiol.">
        <title>The Global Catalogue of Microorganisms (GCM) 10K type strain sequencing project: providing services to taxonomists for standard genome sequencing and annotation.</title>
        <authorList>
            <consortium name="The Broad Institute Genomics Platform"/>
            <consortium name="The Broad Institute Genome Sequencing Center for Infectious Disease"/>
            <person name="Wu L."/>
            <person name="Ma J."/>
        </authorList>
    </citation>
    <scope>NUCLEOTIDE SEQUENCE [LARGE SCALE GENOMIC DNA]</scope>
    <source>
        <strain evidence="3">JCM 14370</strain>
    </source>
</reference>
<sequence length="166" mass="18887">MLMLRWAGLLFMAGVVLFYFFRPETYSLLDYANLIFHEAGHILFGPFGELMMYLGGSLTQILIPLLCSGFFAYKKDVYSSSITLLWAVQNMINVSVYIGDARARNLPLITDDPDTHDWWNILLILNMLQKDHLLAKVVVFWAALLYVVALFLGIRALFAQAEENSA</sequence>
<proteinExistence type="predicted"/>
<keyword evidence="1" id="KW-0472">Membrane</keyword>
<protein>
    <recommendedName>
        <fullName evidence="4">Zinc ribbon domain-containing protein</fullName>
    </recommendedName>
</protein>
<organism evidence="2 3">
    <name type="scientific">Deinococcus roseus</name>
    <dbReference type="NCBI Taxonomy" id="392414"/>
    <lineage>
        <taxon>Bacteria</taxon>
        <taxon>Thermotogati</taxon>
        <taxon>Deinococcota</taxon>
        <taxon>Deinococci</taxon>
        <taxon>Deinococcales</taxon>
        <taxon>Deinococcaceae</taxon>
        <taxon>Deinococcus</taxon>
    </lineage>
</organism>
<name>A0ABQ2D0K1_9DEIO</name>